<sequence length="33" mass="3799">LNEHGRKNDEGNGVIQDWNEFLQIFSTRLGVVL</sequence>
<dbReference type="AlphaFoldDB" id="A0A8J2NXR4"/>
<feature type="non-terminal residue" evidence="1">
    <location>
        <position position="1"/>
    </location>
</feature>
<name>A0A8J2NXR4_9HEXA</name>
<protein>
    <submittedName>
        <fullName evidence="1">Uncharacterized protein</fullName>
    </submittedName>
</protein>
<proteinExistence type="predicted"/>
<accession>A0A8J2NXR4</accession>
<dbReference type="EMBL" id="CAJVCH010091727">
    <property type="protein sequence ID" value="CAG7722703.1"/>
    <property type="molecule type" value="Genomic_DNA"/>
</dbReference>
<comment type="caution">
    <text evidence="1">The sequence shown here is derived from an EMBL/GenBank/DDBJ whole genome shotgun (WGS) entry which is preliminary data.</text>
</comment>
<reference evidence="1" key="1">
    <citation type="submission" date="2021-06" db="EMBL/GenBank/DDBJ databases">
        <authorList>
            <person name="Hodson N. C."/>
            <person name="Mongue J. A."/>
            <person name="Jaron S. K."/>
        </authorList>
    </citation>
    <scope>NUCLEOTIDE SEQUENCE</scope>
</reference>
<evidence type="ECO:0000313" key="1">
    <source>
        <dbReference type="EMBL" id="CAG7722703.1"/>
    </source>
</evidence>
<dbReference type="Proteomes" id="UP000708208">
    <property type="component" value="Unassembled WGS sequence"/>
</dbReference>
<organism evidence="1 2">
    <name type="scientific">Allacma fusca</name>
    <dbReference type="NCBI Taxonomy" id="39272"/>
    <lineage>
        <taxon>Eukaryota</taxon>
        <taxon>Metazoa</taxon>
        <taxon>Ecdysozoa</taxon>
        <taxon>Arthropoda</taxon>
        <taxon>Hexapoda</taxon>
        <taxon>Collembola</taxon>
        <taxon>Symphypleona</taxon>
        <taxon>Sminthuridae</taxon>
        <taxon>Allacma</taxon>
    </lineage>
</organism>
<gene>
    <name evidence="1" type="ORF">AFUS01_LOCUS11823</name>
</gene>
<evidence type="ECO:0000313" key="2">
    <source>
        <dbReference type="Proteomes" id="UP000708208"/>
    </source>
</evidence>
<keyword evidence="2" id="KW-1185">Reference proteome</keyword>